<feature type="transmembrane region" description="Helical" evidence="5">
    <location>
        <begin position="1145"/>
        <end position="1170"/>
    </location>
</feature>
<keyword evidence="3" id="KW-0833">Ubl conjugation pathway</keyword>
<dbReference type="GO" id="GO:0016567">
    <property type="term" value="P:protein ubiquitination"/>
    <property type="evidence" value="ECO:0007669"/>
    <property type="project" value="UniProtKB-UniPathway"/>
</dbReference>
<proteinExistence type="inferred from homology"/>
<dbReference type="InterPro" id="IPR027919">
    <property type="entry name" value="DUF4568"/>
</dbReference>
<accession>A0A4U1EX41</accession>
<dbReference type="PANTHER" id="PTHR10706:SF130">
    <property type="entry name" value="F-BOX ONLY PROTEIN 31"/>
    <property type="match status" value="1"/>
</dbReference>
<dbReference type="SUPFAM" id="SSF81383">
    <property type="entry name" value="F-box domain"/>
    <property type="match status" value="1"/>
</dbReference>
<dbReference type="SMART" id="SM00256">
    <property type="entry name" value="FBOX"/>
    <property type="match status" value="1"/>
</dbReference>
<evidence type="ECO:0000313" key="8">
    <source>
        <dbReference type="Proteomes" id="UP000308365"/>
    </source>
</evidence>
<protein>
    <recommendedName>
        <fullName evidence="6">F-box domain-containing protein</fullName>
    </recommendedName>
</protein>
<comment type="caution">
    <text evidence="7">The sequence shown here is derived from an EMBL/GenBank/DDBJ whole genome shotgun (WGS) entry which is preliminary data.</text>
</comment>
<reference evidence="8" key="1">
    <citation type="journal article" date="2019" name="IScience">
        <title>Narwhal Genome Reveals Long-Term Low Genetic Diversity despite Current Large Abundance Size.</title>
        <authorList>
            <person name="Westbury M.V."/>
            <person name="Petersen B."/>
            <person name="Garde E."/>
            <person name="Heide-Jorgensen M.P."/>
            <person name="Lorenzen E.D."/>
        </authorList>
    </citation>
    <scope>NUCLEOTIDE SEQUENCE [LARGE SCALE GENOMIC DNA]</scope>
</reference>
<feature type="domain" description="F-box" evidence="6">
    <location>
        <begin position="67"/>
        <end position="113"/>
    </location>
</feature>
<feature type="region of interest" description="Disordered" evidence="4">
    <location>
        <begin position="887"/>
        <end position="990"/>
    </location>
</feature>
<dbReference type="UniPathway" id="UPA00143"/>
<keyword evidence="5" id="KW-1133">Transmembrane helix</keyword>
<feature type="region of interest" description="Disordered" evidence="4">
    <location>
        <begin position="1180"/>
        <end position="1199"/>
    </location>
</feature>
<comment type="similarity">
    <text evidence="2">Belongs to the FBXO31 family.</text>
</comment>
<evidence type="ECO:0000256" key="1">
    <source>
        <dbReference type="ARBA" id="ARBA00004906"/>
    </source>
</evidence>
<feature type="compositionally biased region" description="Pro residues" evidence="4">
    <location>
        <begin position="912"/>
        <end position="937"/>
    </location>
</feature>
<dbReference type="GO" id="GO:0031146">
    <property type="term" value="P:SCF-dependent proteasomal ubiquitin-dependent protein catabolic process"/>
    <property type="evidence" value="ECO:0007669"/>
    <property type="project" value="TreeGrafter"/>
</dbReference>
<feature type="region of interest" description="Disordered" evidence="4">
    <location>
        <begin position="48"/>
        <end position="67"/>
    </location>
</feature>
<evidence type="ECO:0000256" key="5">
    <source>
        <dbReference type="SAM" id="Phobius"/>
    </source>
</evidence>
<dbReference type="AlphaFoldDB" id="A0A4U1EX41"/>
<feature type="region of interest" description="Disordered" evidence="4">
    <location>
        <begin position="481"/>
        <end position="542"/>
    </location>
</feature>
<evidence type="ECO:0000256" key="4">
    <source>
        <dbReference type="SAM" id="MobiDB-lite"/>
    </source>
</evidence>
<evidence type="ECO:0000259" key="6">
    <source>
        <dbReference type="PROSITE" id="PS50181"/>
    </source>
</evidence>
<keyword evidence="5" id="KW-0812">Transmembrane</keyword>
<feature type="compositionally biased region" description="Low complexity" evidence="4">
    <location>
        <begin position="502"/>
        <end position="536"/>
    </location>
</feature>
<comment type="pathway">
    <text evidence="1">Protein modification; protein ubiquitination.</text>
</comment>
<name>A0A4U1EX41_MONMO</name>
<dbReference type="InterPro" id="IPR045048">
    <property type="entry name" value="FBXO31/39"/>
</dbReference>
<evidence type="ECO:0000256" key="2">
    <source>
        <dbReference type="ARBA" id="ARBA00010611"/>
    </source>
</evidence>
<gene>
    <name evidence="7" type="ORF">EI555_003899</name>
</gene>
<dbReference type="Gene3D" id="1.20.1280.50">
    <property type="match status" value="1"/>
</dbReference>
<dbReference type="EMBL" id="RWIC01000655">
    <property type="protein sequence ID" value="TKC41328.1"/>
    <property type="molecule type" value="Genomic_DNA"/>
</dbReference>
<dbReference type="PANTHER" id="PTHR10706">
    <property type="entry name" value="F-BOX FAMILY PROTEIN"/>
    <property type="match status" value="1"/>
</dbReference>
<dbReference type="GO" id="GO:0019005">
    <property type="term" value="C:SCF ubiquitin ligase complex"/>
    <property type="evidence" value="ECO:0007669"/>
    <property type="project" value="TreeGrafter"/>
</dbReference>
<dbReference type="PROSITE" id="PS50181">
    <property type="entry name" value="FBOX"/>
    <property type="match status" value="1"/>
</dbReference>
<evidence type="ECO:0000313" key="7">
    <source>
        <dbReference type="EMBL" id="TKC41328.1"/>
    </source>
</evidence>
<dbReference type="Pfam" id="PF12014">
    <property type="entry name" value="Cyclin_D1_bind"/>
    <property type="match status" value="1"/>
</dbReference>
<sequence length="1262" mass="139397">MAVCARLCGVGPSRGCRRRQQRRGPAEAAAADSEPDTDPEEERIEAGAAALAGAGGGRSAGPSSPPRCSLLELPPELLVEIFASLPGTDLPSLAQVCTKFRRILHTDTIWRRRCREGRRIAGLRREHHPLGRQMLWGNTAASSVHMYHKSAQFREDYPAPHPYPGSQTVSSTRQQEVHLIYPQTFLVAEYGVCENLRKLEITGVSCRDVYAKCINPRVKSGRFMKILPDYEHMEYRDVYTCLLHRYRHILGLWQPDIGPYGGLLNVVVDGLFIIGWMYLPPHDPHVDDPMRFKPLFRIHLMERKSATVECMYGHRGPHNGHVQIVKKDEFSTKCNQTDHHRMSGGRQEEFRTWLREEWGRTLEDIFHEHMQELILMKFIYTSQYDNCLTYRRIYLPPSHPDDLIRPGLFKGTYGSHGLEIVMLSFHGKHARGTKITGDPNIPAGQQTVEINLRHRIHLPDIESLRDFNELSRIVLEVREQVRQEQQQEGGPEDAAGLGRQSPQPCAEPPAEQAKGPGDGGAEAAAEPPAQSGQGQPFVLPVGVSSRNEDYPRTCRMCFYGTGLIAGHGFTSPERTPGVFVLFDEDRFGFIWLELKSFSLYSRVQAAFRNADAPSPQAFEEMLKNIHNVRSGDAASDRNTHLLVGASARPPQTLSVDAHISASSNGKAEHPMEGVMGEVCGLHHPLCRNSEALQASPDPGPCGAVPLLRGAKQQKGLCQVSVTSLCGGWGGFLDAARRERTLETRTLREPPACRPSALTLPLALSLCHVDPFIWGPLAEPRVPVHRPAGVLFSPPSRLHLPTRACGFPGWTDSVPSQLLVLVGWTALSPHTRGGGLREGAALWCLHVETNLRITEAASSVHGLETQAGPPRRLRGAALGMLGTVGRLFRGTPGRGHNRHAVNRACPTSAPSPSGAPPRPADPRPAPPTPPRPADPAPPRRPRPADPEARGARAQSAARLRVAAGTSGSPRVSVRSVSAHSPRARHDRQMCPVPSSVHREPICCECQAKFGGRLPVRRAEAVLPYWVPLSLRPRKQIQKMVWFYVPQTTKACPCPCHHFGGRLPMPRDEAVMPYWVPQVLRSHKKVVKRQQSFKGIPEVPLDVRSGYNRWRICDGEGRRLLKWQQLQVLHQAAPVSPGQPASLPASLLPLSLSLLIVFQALLSVIVALRYLLPENAREEQSRYARARADGGEPSPNHQGSILKSPFSGLGPTVLAQACVSHLEPHSVPRHHPGSLQGDFSFKTGCPLTWLFALVFLEKALLLHL</sequence>
<feature type="compositionally biased region" description="Low complexity" evidence="4">
    <location>
        <begin position="967"/>
        <end position="979"/>
    </location>
</feature>
<organism evidence="7 8">
    <name type="scientific">Monodon monoceros</name>
    <name type="common">Narwhal</name>
    <name type="synonym">Ceratodon monodon</name>
    <dbReference type="NCBI Taxonomy" id="40151"/>
    <lineage>
        <taxon>Eukaryota</taxon>
        <taxon>Metazoa</taxon>
        <taxon>Chordata</taxon>
        <taxon>Craniata</taxon>
        <taxon>Vertebrata</taxon>
        <taxon>Euteleostomi</taxon>
        <taxon>Mammalia</taxon>
        <taxon>Eutheria</taxon>
        <taxon>Laurasiatheria</taxon>
        <taxon>Artiodactyla</taxon>
        <taxon>Whippomorpha</taxon>
        <taxon>Cetacea</taxon>
        <taxon>Odontoceti</taxon>
        <taxon>Monodontidae</taxon>
        <taxon>Monodon</taxon>
    </lineage>
</organism>
<feature type="compositionally biased region" description="Acidic residues" evidence="4">
    <location>
        <begin position="33"/>
        <end position="43"/>
    </location>
</feature>
<dbReference type="Proteomes" id="UP000308365">
    <property type="component" value="Unassembled WGS sequence"/>
</dbReference>
<keyword evidence="5" id="KW-0472">Membrane</keyword>
<dbReference type="Pfam" id="PF15132">
    <property type="entry name" value="DUF4568"/>
    <property type="match status" value="1"/>
</dbReference>
<dbReference type="InterPro" id="IPR001810">
    <property type="entry name" value="F-box_dom"/>
</dbReference>
<dbReference type="InterPro" id="IPR036047">
    <property type="entry name" value="F-box-like_dom_sf"/>
</dbReference>
<evidence type="ECO:0000256" key="3">
    <source>
        <dbReference type="ARBA" id="ARBA00022786"/>
    </source>
</evidence>
<dbReference type="Pfam" id="PF12937">
    <property type="entry name" value="F-box-like"/>
    <property type="match status" value="1"/>
</dbReference>
<feature type="region of interest" description="Disordered" evidence="4">
    <location>
        <begin position="13"/>
        <end position="43"/>
    </location>
</feature>